<evidence type="ECO:0000256" key="1">
    <source>
        <dbReference type="SAM" id="SignalP"/>
    </source>
</evidence>
<keyword evidence="4" id="KW-1185">Reference proteome</keyword>
<feature type="chain" id="PRO_5045642953" evidence="1">
    <location>
        <begin position="16"/>
        <end position="577"/>
    </location>
</feature>
<protein>
    <submittedName>
        <fullName evidence="3">M14 family metallopeptidase</fullName>
    </submittedName>
</protein>
<dbReference type="SUPFAM" id="SSF53187">
    <property type="entry name" value="Zn-dependent exopeptidases"/>
    <property type="match status" value="1"/>
</dbReference>
<evidence type="ECO:0000313" key="3">
    <source>
        <dbReference type="EMBL" id="MCD2423186.1"/>
    </source>
</evidence>
<dbReference type="Gene3D" id="3.40.630.10">
    <property type="entry name" value="Zn peptidases"/>
    <property type="match status" value="1"/>
</dbReference>
<dbReference type="Proteomes" id="UP001199816">
    <property type="component" value="Unassembled WGS sequence"/>
</dbReference>
<gene>
    <name evidence="3" type="ORF">LQ567_10455</name>
</gene>
<dbReference type="CDD" id="cd06241">
    <property type="entry name" value="M14-like"/>
    <property type="match status" value="1"/>
</dbReference>
<feature type="signal peptide" evidence="1">
    <location>
        <begin position="1"/>
        <end position="15"/>
    </location>
</feature>
<evidence type="ECO:0000259" key="2">
    <source>
        <dbReference type="Pfam" id="PF00246"/>
    </source>
</evidence>
<dbReference type="Pfam" id="PF00246">
    <property type="entry name" value="Peptidase_M14"/>
    <property type="match status" value="1"/>
</dbReference>
<dbReference type="InterPro" id="IPR000834">
    <property type="entry name" value="Peptidase_M14"/>
</dbReference>
<feature type="domain" description="Peptidase M14" evidence="2">
    <location>
        <begin position="41"/>
        <end position="173"/>
    </location>
</feature>
<proteinExistence type="predicted"/>
<name>A0ABS8PTE8_9BACT</name>
<dbReference type="EMBL" id="JAJNEC010000005">
    <property type="protein sequence ID" value="MCD2423186.1"/>
    <property type="molecule type" value="Genomic_DNA"/>
</dbReference>
<evidence type="ECO:0000313" key="4">
    <source>
        <dbReference type="Proteomes" id="UP001199816"/>
    </source>
</evidence>
<organism evidence="3 4">
    <name type="scientific">Niabella pedocola</name>
    <dbReference type="NCBI Taxonomy" id="1752077"/>
    <lineage>
        <taxon>Bacteria</taxon>
        <taxon>Pseudomonadati</taxon>
        <taxon>Bacteroidota</taxon>
        <taxon>Chitinophagia</taxon>
        <taxon>Chitinophagales</taxon>
        <taxon>Chitinophagaceae</taxon>
        <taxon>Niabella</taxon>
    </lineage>
</organism>
<reference evidence="3 4" key="1">
    <citation type="submission" date="2021-11" db="EMBL/GenBank/DDBJ databases">
        <title>Genomic of Niabella pedocola.</title>
        <authorList>
            <person name="Wu T."/>
        </authorList>
    </citation>
    <scope>NUCLEOTIDE SEQUENCE [LARGE SCALE GENOMIC DNA]</scope>
    <source>
        <strain evidence="3 4">JCM 31011</strain>
    </source>
</reference>
<keyword evidence="1" id="KW-0732">Signal</keyword>
<dbReference type="RefSeq" id="WP_231004451.1">
    <property type="nucleotide sequence ID" value="NZ_JAJNEC010000005.1"/>
</dbReference>
<accession>A0ABS8PTE8</accession>
<sequence>MIRIFSLFLAGCMLAANTSAQKLTTVFETSNGSKTPEYAAIISWWQQLDQLSNKVQMRAMGMTDAGFPLHLVTISNQPFTSFDKAHQQQKTVLLINNGIHPGEPDGIDASMLLARDIAEQKLRLPDNVVLALIPVYNIGGCLNRSAYYRVDQDGPEAFGSRGNSQNLDLNRDFIKCDTKDALAFTAIFHEVDPDIFVDNHVSNGADYQHVMTLLSSQHNKLGGQMGEFMNRQFEPGLYERMKKEGFDLIPYVNDFGDAVTNGWPAFWDSPRYASGYATLFHSFAFVPETHMLKPYPQRVKATYALMKSFIGFAADHGLRIQELRREARAQVMQATSFPAAYKLDSAAGTTITFKGYEATRKKSDVSGLPRLYYDRTKPFTRQIPFYNEYRPQRLVTKPRAYIIPQGWWKVVDRLKANRIKMQQLTRDTTITVQAYYITKYRSSAIPYQMHHANTDVEVETREQRLSFRKGDWWIPMNQPANRFLFETLEPYYEDSYFAWNFFDGILNNKEWYSAYNYEDIAAAYLKEHPSLQAALEEKRKSDTAFASSAAAQLTFIFNQSAYKDPDFMRYPVFRIMD</sequence>
<comment type="caution">
    <text evidence="3">The sequence shown here is derived from an EMBL/GenBank/DDBJ whole genome shotgun (WGS) entry which is preliminary data.</text>
</comment>